<dbReference type="InterPro" id="IPR020558">
    <property type="entry name" value="DiOHA_6PGluconate_deHydtase_CS"/>
</dbReference>
<dbReference type="Pfam" id="PF00920">
    <property type="entry name" value="ILVD_EDD_N"/>
    <property type="match status" value="1"/>
</dbReference>
<evidence type="ECO:0000256" key="7">
    <source>
        <dbReference type="ARBA" id="ARBA00023239"/>
    </source>
</evidence>
<dbReference type="SUPFAM" id="SSF143975">
    <property type="entry name" value="IlvD/EDD N-terminal domain-like"/>
    <property type="match status" value="1"/>
</dbReference>
<feature type="domain" description="Dihydroxy-acid/6-phosphogluconate dehydratase N-terminal" evidence="9">
    <location>
        <begin position="2"/>
        <end position="300"/>
    </location>
</feature>
<protein>
    <recommendedName>
        <fullName evidence="12">Phosphogluconate dehydratase</fullName>
    </recommendedName>
</protein>
<dbReference type="GO" id="GO:0046872">
    <property type="term" value="F:metal ion binding"/>
    <property type="evidence" value="ECO:0007669"/>
    <property type="project" value="UniProtKB-KW"/>
</dbReference>
<keyword evidence="5" id="KW-0411">Iron-sulfur</keyword>
<comment type="similarity">
    <text evidence="1">Belongs to the IlvD/Edd family.</text>
</comment>
<dbReference type="InterPro" id="IPR037237">
    <property type="entry name" value="IlvD/EDD_N"/>
</dbReference>
<evidence type="ECO:0000259" key="9">
    <source>
        <dbReference type="Pfam" id="PF00920"/>
    </source>
</evidence>
<feature type="domain" description="Dihydroxy-acid/6-phosphogluconate dehydratase C-terminal" evidence="10">
    <location>
        <begin position="332"/>
        <end position="524"/>
    </location>
</feature>
<evidence type="ECO:0000256" key="5">
    <source>
        <dbReference type="ARBA" id="ARBA00023014"/>
    </source>
</evidence>
<sequence>YMLSAHQPYKTYPDLIKRAALLAGGVAQFAGGVPAMCDGVTQGQPGMELSLFSRDVIAMSSAIGLSHNMFDGALFLGICDKIVPGLLISALSFGHLPAVFVPGGPMPSGLPNKEKVRIRQLYAEGKVGRDELLRAESESYHSPGTCTFYGTANSNQMMVEMMGLHLPGSSFVNPNTPLRDALTVSATEQVLKYTAMGDDFRPVGYMIDEKAIVNAMIGLMATGGSTNHTMHLVAIARAAGIIINWDDFDKITRIIPLLTRIYPNGEADINHFQAAGGMGVLIRELLSKGLMHEDIMTVASTRGMNSYTQEPKLVDGKLIWEEGPNKSLDLGVIGTVDEPFSATGGLHLIKGNLGRGVSKISAVAEEHQIVEAPAMVFDDQDDVVAAFKRGEMQKDLIVVLRFQGPKANGMPELHKLTPILGSLQDKGFHVAIVTDGRMSGASGKVPSAIHMCPECEIGGPLTRVRTGDMLHLNTQTGDLNILVDDEVFNNRTQCIKGSVDHHYGMGRELFDSFRRGVSSAETGAINMFNVE</sequence>
<dbReference type="InterPro" id="IPR042096">
    <property type="entry name" value="Dihydro-acid_dehy_C"/>
</dbReference>
<dbReference type="InterPro" id="IPR004786">
    <property type="entry name" value="6-phosphgluc_deHydtase"/>
</dbReference>
<evidence type="ECO:0000256" key="3">
    <source>
        <dbReference type="ARBA" id="ARBA00022723"/>
    </source>
</evidence>
<proteinExistence type="inferred from homology"/>
<dbReference type="PANTHER" id="PTHR43661:SF1">
    <property type="entry name" value="PHOSPHOGLUCONATE DEHYDRATASE"/>
    <property type="match status" value="1"/>
</dbReference>
<dbReference type="InterPro" id="IPR056740">
    <property type="entry name" value="ILV_EDD_C"/>
</dbReference>
<dbReference type="PROSITE" id="PS00887">
    <property type="entry name" value="ILVD_EDD_2"/>
    <property type="match status" value="1"/>
</dbReference>
<evidence type="ECO:0008006" key="12">
    <source>
        <dbReference type="Google" id="ProtNLM"/>
    </source>
</evidence>
<dbReference type="EMBL" id="LAZR01002590">
    <property type="protein sequence ID" value="KKN28087.1"/>
    <property type="molecule type" value="Genomic_DNA"/>
</dbReference>
<dbReference type="GO" id="GO:0051539">
    <property type="term" value="F:4 iron, 4 sulfur cluster binding"/>
    <property type="evidence" value="ECO:0007669"/>
    <property type="project" value="UniProtKB-KW"/>
</dbReference>
<evidence type="ECO:0000259" key="10">
    <source>
        <dbReference type="Pfam" id="PF24877"/>
    </source>
</evidence>
<accession>A0A0F9PTK1</accession>
<dbReference type="GO" id="GO:0005829">
    <property type="term" value="C:cytosol"/>
    <property type="evidence" value="ECO:0007669"/>
    <property type="project" value="TreeGrafter"/>
</dbReference>
<evidence type="ECO:0000256" key="6">
    <source>
        <dbReference type="ARBA" id="ARBA00023064"/>
    </source>
</evidence>
<dbReference type="Pfam" id="PF24877">
    <property type="entry name" value="ILV_EDD_C"/>
    <property type="match status" value="1"/>
</dbReference>
<evidence type="ECO:0000256" key="8">
    <source>
        <dbReference type="ARBA" id="ARBA00023277"/>
    </source>
</evidence>
<dbReference type="Gene3D" id="3.50.30.80">
    <property type="entry name" value="IlvD/EDD C-terminal domain-like"/>
    <property type="match status" value="1"/>
</dbReference>
<evidence type="ECO:0000256" key="2">
    <source>
        <dbReference type="ARBA" id="ARBA00022485"/>
    </source>
</evidence>
<gene>
    <name evidence="11" type="ORF">LCGC14_0858010</name>
</gene>
<keyword evidence="4" id="KW-0408">Iron</keyword>
<dbReference type="AlphaFoldDB" id="A0A0F9PTK1"/>
<evidence type="ECO:0000256" key="4">
    <source>
        <dbReference type="ARBA" id="ARBA00023004"/>
    </source>
</evidence>
<dbReference type="InterPro" id="IPR000581">
    <property type="entry name" value="ILV_EDD_N"/>
</dbReference>
<reference evidence="11" key="1">
    <citation type="journal article" date="2015" name="Nature">
        <title>Complex archaea that bridge the gap between prokaryotes and eukaryotes.</title>
        <authorList>
            <person name="Spang A."/>
            <person name="Saw J.H."/>
            <person name="Jorgensen S.L."/>
            <person name="Zaremba-Niedzwiedzka K."/>
            <person name="Martijn J."/>
            <person name="Lind A.E."/>
            <person name="van Eijk R."/>
            <person name="Schleper C."/>
            <person name="Guy L."/>
            <person name="Ettema T.J."/>
        </authorList>
    </citation>
    <scope>NUCLEOTIDE SEQUENCE</scope>
</reference>
<keyword evidence="2" id="KW-0004">4Fe-4S</keyword>
<dbReference type="SUPFAM" id="SSF52016">
    <property type="entry name" value="LeuD/IlvD-like"/>
    <property type="match status" value="1"/>
</dbReference>
<keyword evidence="3" id="KW-0479">Metal-binding</keyword>
<dbReference type="NCBIfam" id="TIGR01196">
    <property type="entry name" value="edd"/>
    <property type="match status" value="1"/>
</dbReference>
<dbReference type="GO" id="GO:0004456">
    <property type="term" value="F:phosphogluconate dehydratase activity"/>
    <property type="evidence" value="ECO:0007669"/>
    <property type="project" value="InterPro"/>
</dbReference>
<feature type="non-terminal residue" evidence="11">
    <location>
        <position position="1"/>
    </location>
</feature>
<evidence type="ECO:0000256" key="1">
    <source>
        <dbReference type="ARBA" id="ARBA00006486"/>
    </source>
</evidence>
<dbReference type="GO" id="GO:0009255">
    <property type="term" value="P:Entner-Doudoroff pathway through 6-phosphogluconate"/>
    <property type="evidence" value="ECO:0007669"/>
    <property type="project" value="InterPro"/>
</dbReference>
<organism evidence="11">
    <name type="scientific">marine sediment metagenome</name>
    <dbReference type="NCBI Taxonomy" id="412755"/>
    <lineage>
        <taxon>unclassified sequences</taxon>
        <taxon>metagenomes</taxon>
        <taxon>ecological metagenomes</taxon>
    </lineage>
</organism>
<keyword evidence="8" id="KW-0119">Carbohydrate metabolism</keyword>
<dbReference type="PANTHER" id="PTHR43661">
    <property type="entry name" value="D-XYLONATE DEHYDRATASE"/>
    <property type="match status" value="1"/>
</dbReference>
<comment type="caution">
    <text evidence="11">The sequence shown here is derived from an EMBL/GenBank/DDBJ whole genome shotgun (WGS) entry which is preliminary data.</text>
</comment>
<keyword evidence="6" id="KW-0311">Gluconate utilization</keyword>
<evidence type="ECO:0000313" key="11">
    <source>
        <dbReference type="EMBL" id="KKN28087.1"/>
    </source>
</evidence>
<name>A0A0F9PTK1_9ZZZZ</name>
<keyword evidence="7" id="KW-0456">Lyase</keyword>
<dbReference type="GO" id="GO:0019521">
    <property type="term" value="P:D-gluconate metabolic process"/>
    <property type="evidence" value="ECO:0007669"/>
    <property type="project" value="UniProtKB-KW"/>
</dbReference>